<dbReference type="RefSeq" id="WP_021814949.1">
    <property type="nucleotide sequence ID" value="NZ_AUSW01000034.1"/>
</dbReference>
<evidence type="ECO:0000313" key="1">
    <source>
        <dbReference type="EMBL" id="ERL54980.1"/>
    </source>
</evidence>
<dbReference type="STRING" id="1354303.M917_2326"/>
<gene>
    <name evidence="1" type="ORF">M917_2326</name>
</gene>
<dbReference type="EMBL" id="AUSW01000034">
    <property type="protein sequence ID" value="ERL54980.1"/>
    <property type="molecule type" value="Genomic_DNA"/>
</dbReference>
<keyword evidence="2" id="KW-1185">Reference proteome</keyword>
<dbReference type="AlphaFoldDB" id="U4T2X0"/>
<protein>
    <submittedName>
        <fullName evidence="1">Uncharacterized protein</fullName>
    </submittedName>
</protein>
<dbReference type="Proteomes" id="UP000016761">
    <property type="component" value="Unassembled WGS sequence"/>
</dbReference>
<sequence>MTISTNAENFVGELNAGVFAKQLGHVLSDVAESVATHGKKGEVTIKLRFAPSKADNQVEMECDLSYKAPKASRGHRAELTPSDTLMYVNKGGRLSSYPENQHDLFANHTAAE</sequence>
<organism evidence="1 2">
    <name type="scientific">Psychrobacter aquaticus CMS 56</name>
    <dbReference type="NCBI Taxonomy" id="1354303"/>
    <lineage>
        <taxon>Bacteria</taxon>
        <taxon>Pseudomonadati</taxon>
        <taxon>Pseudomonadota</taxon>
        <taxon>Gammaproteobacteria</taxon>
        <taxon>Moraxellales</taxon>
        <taxon>Moraxellaceae</taxon>
        <taxon>Psychrobacter</taxon>
    </lineage>
</organism>
<dbReference type="OrthoDB" id="9156612at2"/>
<evidence type="ECO:0000313" key="2">
    <source>
        <dbReference type="Proteomes" id="UP000016761"/>
    </source>
</evidence>
<reference evidence="1 2" key="1">
    <citation type="journal article" date="2013" name="Genome Announc.">
        <title>Draft Genome Sequence of Psychrobacter aquaticus Strain CMS 56T, Isolated from a Cyanobacterial Mat Sample Collected from Water Bodies in the McMurdo Dry Valley Region of Antarctica.</title>
        <authorList>
            <person name="Reddy G.S."/>
            <person name="Ara S."/>
            <person name="Singh A."/>
            <person name="Kumar Pinnaka A."/>
            <person name="Shivaji S."/>
        </authorList>
    </citation>
    <scope>NUCLEOTIDE SEQUENCE [LARGE SCALE GENOMIC DNA]</scope>
    <source>
        <strain evidence="1 2">CMS 56</strain>
    </source>
</reference>
<accession>U4T2X0</accession>
<dbReference type="PATRIC" id="fig|1354303.4.peg.2292"/>
<name>U4T2X0_9GAMM</name>
<comment type="caution">
    <text evidence="1">The sequence shown here is derived from an EMBL/GenBank/DDBJ whole genome shotgun (WGS) entry which is preliminary data.</text>
</comment>
<dbReference type="eggNOG" id="ENOG5030WBS">
    <property type="taxonomic scope" value="Bacteria"/>
</dbReference>
<proteinExistence type="predicted"/>